<feature type="transmembrane region" description="Helical" evidence="3">
    <location>
        <begin position="280"/>
        <end position="298"/>
    </location>
</feature>
<evidence type="ECO:0000256" key="2">
    <source>
        <dbReference type="ARBA" id="ARBA00022748"/>
    </source>
</evidence>
<dbReference type="AlphaFoldDB" id="A0A117KUX6"/>
<reference evidence="6" key="1">
    <citation type="journal article" date="2015" name="MBio">
        <title>Genome-resolved metagenomic analysis reveals roles for candidate phyla and other microbial community members in biogeochemical transformations in oil reservoirs.</title>
        <authorList>
            <person name="Hu P."/>
            <person name="Tom L."/>
            <person name="Singh A."/>
            <person name="Thomas B.C."/>
            <person name="Baker B.J."/>
            <person name="Piceno Y.M."/>
            <person name="Andersen G.L."/>
            <person name="Banfield J.F."/>
        </authorList>
    </citation>
    <scope>NUCLEOTIDE SEQUENCE [LARGE SCALE GENOMIC DNA]</scope>
    <source>
        <strain evidence="6">49_2300</strain>
        <strain evidence="5">49_95</strain>
    </source>
</reference>
<dbReference type="PANTHER" id="PTHR43653:SF1">
    <property type="entry name" value="CYTOCHROME C-TYPE BIOGENESIS PROTEIN CCMF"/>
    <property type="match status" value="1"/>
</dbReference>
<evidence type="ECO:0000313" key="6">
    <source>
        <dbReference type="EMBL" id="KUK07345.1"/>
    </source>
</evidence>
<feature type="transmembrane region" description="Helical" evidence="3">
    <location>
        <begin position="159"/>
        <end position="180"/>
    </location>
</feature>
<dbReference type="GO" id="GO:0015232">
    <property type="term" value="F:heme transmembrane transporter activity"/>
    <property type="evidence" value="ECO:0007669"/>
    <property type="project" value="InterPro"/>
</dbReference>
<evidence type="ECO:0000256" key="3">
    <source>
        <dbReference type="SAM" id="Phobius"/>
    </source>
</evidence>
<keyword evidence="2" id="KW-0201">Cytochrome c-type biogenesis</keyword>
<organism evidence="6 7">
    <name type="scientific">Archaeoglobus fulgidus</name>
    <dbReference type="NCBI Taxonomy" id="2234"/>
    <lineage>
        <taxon>Archaea</taxon>
        <taxon>Methanobacteriati</taxon>
        <taxon>Methanobacteriota</taxon>
        <taxon>Archaeoglobi</taxon>
        <taxon>Archaeoglobales</taxon>
        <taxon>Archaeoglobaceae</taxon>
        <taxon>Archaeoglobus</taxon>
    </lineage>
</organism>
<evidence type="ECO:0000256" key="1">
    <source>
        <dbReference type="ARBA" id="ARBA00009186"/>
    </source>
</evidence>
<dbReference type="OMA" id="SYWGMQL"/>
<reference evidence="7 8" key="2">
    <citation type="journal article" date="2015" name="MBio">
        <title>Genome-Resolved Metagenomic Analysis Reveals Roles for Candidate Phyla and Other Microbial Community Members in Biogeochemical Transformations in Oil Reservoirs.</title>
        <authorList>
            <person name="Hu P."/>
            <person name="Tom L."/>
            <person name="Singh A."/>
            <person name="Thomas B.C."/>
            <person name="Baker B.J."/>
            <person name="Piceno Y.M."/>
            <person name="Andersen G.L."/>
            <person name="Banfield J.F."/>
        </authorList>
    </citation>
    <scope>NUCLEOTIDE SEQUENCE [LARGE SCALE GENOMIC DNA]</scope>
</reference>
<dbReference type="PRINTS" id="PR01410">
    <property type="entry name" value="CCBIOGENESIS"/>
</dbReference>
<gene>
    <name evidence="5" type="ORF">XD40_1467</name>
    <name evidence="6" type="ORF">XD48_0432</name>
</gene>
<dbReference type="Proteomes" id="UP000054307">
    <property type="component" value="Unassembled WGS sequence"/>
</dbReference>
<feature type="transmembrane region" description="Helical" evidence="3">
    <location>
        <begin position="192"/>
        <end position="210"/>
    </location>
</feature>
<dbReference type="InterPro" id="IPR003567">
    <property type="entry name" value="Cyt_c_biogenesis"/>
</dbReference>
<feature type="transmembrane region" description="Helical" evidence="3">
    <location>
        <begin position="116"/>
        <end position="139"/>
    </location>
</feature>
<dbReference type="GO" id="GO:0020037">
    <property type="term" value="F:heme binding"/>
    <property type="evidence" value="ECO:0007669"/>
    <property type="project" value="InterPro"/>
</dbReference>
<evidence type="ECO:0000313" key="7">
    <source>
        <dbReference type="Proteomes" id="UP000054015"/>
    </source>
</evidence>
<feature type="transmembrane region" description="Helical" evidence="3">
    <location>
        <begin position="366"/>
        <end position="384"/>
    </location>
</feature>
<feature type="transmembrane region" description="Helical" evidence="3">
    <location>
        <begin position="6"/>
        <end position="25"/>
    </location>
</feature>
<comment type="similarity">
    <text evidence="1">Belongs to the CcmF/CycK/Ccl1/NrfE/CcsA family.</text>
</comment>
<dbReference type="PATRIC" id="fig|2234.6.peg.2422"/>
<evidence type="ECO:0000259" key="4">
    <source>
        <dbReference type="Pfam" id="PF01578"/>
    </source>
</evidence>
<dbReference type="InterPro" id="IPR002541">
    <property type="entry name" value="Cyt_c_assembly"/>
</dbReference>
<dbReference type="Proteomes" id="UP000054015">
    <property type="component" value="Unassembled WGS sequence"/>
</dbReference>
<feature type="transmembrane region" description="Helical" evidence="3">
    <location>
        <begin position="87"/>
        <end position="104"/>
    </location>
</feature>
<dbReference type="GO" id="GO:0016020">
    <property type="term" value="C:membrane"/>
    <property type="evidence" value="ECO:0007669"/>
    <property type="project" value="InterPro"/>
</dbReference>
<protein>
    <submittedName>
        <fullName evidence="6">Cytochrome C-type biogenesis protein (NrfE)</fullName>
    </submittedName>
</protein>
<sequence length="503" mass="55680">MEPGFLLLATSFVATFSAFSLFLAKKESLGEFSLYLATSTTFAALLLLVNYFVTDTFSIWYVYANSNAEMPLAYKISAVWAGKEGSLLLWVVLNLMVTSLYINWGVKDRKKAKVAAVMTLFTSYLLLNLLIFSNPFTVLPYTPPDGAGLNPLLRTVEMILHPPVVFLAYSLAALLYSVIVANSEGERTIARLTWLSLTLGILIGSLWAYKTLGWGGFWGWDPVENASLLPWLTLTAYFHLTRGRDFFAYLTFSLVLFATLVTRSGIISSVHSFGGEVSDYSYVIPILASLAPLVVRARQFSISSLCNQNLPILFLSAVIVVFLGTIAGVSVEVSREYYFVTFLPVFALIVLLVVLKIKKVSMPATLLHLGVIFLFVGATSVWLFEESKTITLDSEGYKLLDLSISEDAEKYTLTAIVKTPDGVIAPKVYFYKVAGNNRVSSVEIIPTVLWDNYYSIKSFDLDNNVVTLEYYRVPLINAVWLGSALMLLGALLRFSGKVFKLGG</sequence>
<dbReference type="Pfam" id="PF01578">
    <property type="entry name" value="Cytochrom_C_asm"/>
    <property type="match status" value="1"/>
</dbReference>
<dbReference type="GO" id="GO:0017004">
    <property type="term" value="P:cytochrome complex assembly"/>
    <property type="evidence" value="ECO:0007669"/>
    <property type="project" value="UniProtKB-KW"/>
</dbReference>
<name>A0A117KUX6_ARCFL</name>
<evidence type="ECO:0000313" key="5">
    <source>
        <dbReference type="EMBL" id="KUJ93330.1"/>
    </source>
</evidence>
<dbReference type="EMBL" id="LGEQ01000027">
    <property type="protein sequence ID" value="KUJ93330.1"/>
    <property type="molecule type" value="Genomic_DNA"/>
</dbReference>
<keyword evidence="3" id="KW-0472">Membrane</keyword>
<accession>A0A117KUX6</accession>
<feature type="transmembrane region" description="Helical" evidence="3">
    <location>
        <begin position="337"/>
        <end position="354"/>
    </location>
</feature>
<feature type="transmembrane region" description="Helical" evidence="3">
    <location>
        <begin position="32"/>
        <end position="53"/>
    </location>
</feature>
<feature type="domain" description="Cytochrome c assembly protein" evidence="4">
    <location>
        <begin position="80"/>
        <end position="264"/>
    </location>
</feature>
<dbReference type="EMBL" id="LGEX01000007">
    <property type="protein sequence ID" value="KUK07345.1"/>
    <property type="molecule type" value="Genomic_DNA"/>
</dbReference>
<comment type="caution">
    <text evidence="6">The sequence shown here is derived from an EMBL/GenBank/DDBJ whole genome shotgun (WGS) entry which is preliminary data.</text>
</comment>
<feature type="transmembrane region" description="Helical" evidence="3">
    <location>
        <begin position="310"/>
        <end position="331"/>
    </location>
</feature>
<proteinExistence type="inferred from homology"/>
<feature type="transmembrane region" description="Helical" evidence="3">
    <location>
        <begin position="247"/>
        <end position="268"/>
    </location>
</feature>
<dbReference type="PANTHER" id="PTHR43653">
    <property type="entry name" value="CYTOCHROME C ASSEMBLY PROTEIN-RELATED"/>
    <property type="match status" value="1"/>
</dbReference>
<feature type="transmembrane region" description="Helical" evidence="3">
    <location>
        <begin position="470"/>
        <end position="492"/>
    </location>
</feature>
<evidence type="ECO:0000313" key="8">
    <source>
        <dbReference type="Proteomes" id="UP000054307"/>
    </source>
</evidence>
<keyword evidence="3" id="KW-1133">Transmembrane helix</keyword>
<keyword evidence="3" id="KW-0812">Transmembrane</keyword>